<name>A0A1M5ICY1_9HYPH</name>
<feature type="coiled-coil region" evidence="1">
    <location>
        <begin position="30"/>
        <end position="72"/>
    </location>
</feature>
<sequence>MAAETRVQKTESGVESLIARLRDQGVTAGRSEAERIRAEAEAEARAIVQAAEKEVKAKLDAARKEADAFRRAGEDALKQAARDVALELKQRLARRFADDVGKAVSDAVRDEDMLRRMILTLVGRVRAESGADQSADIELLLPRTVVGLDDLRRKPGERRDDPLSHLVAAFTGDMLREGIRYGRAEDDAGGITIVLGDRGVSVDVTDKAVADALLAHMQPRFRALLEGVVT</sequence>
<dbReference type="AlphaFoldDB" id="A0A1M5ICY1"/>
<dbReference type="EMBL" id="FQUP01000004">
    <property type="protein sequence ID" value="SHG26107.1"/>
    <property type="molecule type" value="Genomic_DNA"/>
</dbReference>
<proteinExistence type="predicted"/>
<accession>A0A1M5ICY1</accession>
<keyword evidence="1" id="KW-0175">Coiled coil</keyword>
<gene>
    <name evidence="2" type="ORF">SAMN02745157_3846</name>
</gene>
<dbReference type="STRING" id="1122133.SAMN02745157_3846"/>
<evidence type="ECO:0000313" key="2">
    <source>
        <dbReference type="EMBL" id="SHG26107.1"/>
    </source>
</evidence>
<dbReference type="OrthoDB" id="275663at2"/>
<reference evidence="2 3" key="1">
    <citation type="submission" date="2016-11" db="EMBL/GenBank/DDBJ databases">
        <authorList>
            <person name="Jaros S."/>
            <person name="Januszkiewicz K."/>
            <person name="Wedrychowicz H."/>
        </authorList>
    </citation>
    <scope>NUCLEOTIDE SEQUENCE [LARGE SCALE GENOMIC DNA]</scope>
    <source>
        <strain evidence="2 3">DSM 19436</strain>
    </source>
</reference>
<protein>
    <submittedName>
        <fullName evidence="2">V/A-type H+-transporting ATPase subunit E</fullName>
    </submittedName>
</protein>
<dbReference type="RefSeq" id="WP_073056036.1">
    <property type="nucleotide sequence ID" value="NZ_FQUP01000004.1"/>
</dbReference>
<evidence type="ECO:0000256" key="1">
    <source>
        <dbReference type="SAM" id="Coils"/>
    </source>
</evidence>
<evidence type="ECO:0000313" key="3">
    <source>
        <dbReference type="Proteomes" id="UP000184485"/>
    </source>
</evidence>
<dbReference type="Proteomes" id="UP000184485">
    <property type="component" value="Unassembled WGS sequence"/>
</dbReference>
<keyword evidence="3" id="KW-1185">Reference proteome</keyword>
<organism evidence="2 3">
    <name type="scientific">Kaistia soli DSM 19436</name>
    <dbReference type="NCBI Taxonomy" id="1122133"/>
    <lineage>
        <taxon>Bacteria</taxon>
        <taxon>Pseudomonadati</taxon>
        <taxon>Pseudomonadota</taxon>
        <taxon>Alphaproteobacteria</taxon>
        <taxon>Hyphomicrobiales</taxon>
        <taxon>Kaistiaceae</taxon>
        <taxon>Kaistia</taxon>
    </lineage>
</organism>